<proteinExistence type="predicted"/>
<protein>
    <submittedName>
        <fullName evidence="1">Uncharacterized protein</fullName>
    </submittedName>
</protein>
<organism evidence="1 2">
    <name type="scientific">Methylobacterium mesophilicum SR1.6/6</name>
    <dbReference type="NCBI Taxonomy" id="908290"/>
    <lineage>
        <taxon>Bacteria</taxon>
        <taxon>Pseudomonadati</taxon>
        <taxon>Pseudomonadota</taxon>
        <taxon>Alphaproteobacteria</taxon>
        <taxon>Hyphomicrobiales</taxon>
        <taxon>Methylobacteriaceae</taxon>
        <taxon>Methylobacterium</taxon>
    </lineage>
</organism>
<dbReference type="RefSeq" id="WP_039894618.1">
    <property type="nucleotide sequence ID" value="NZ_CP043538.1"/>
</dbReference>
<dbReference type="KEGG" id="mmes:MMSR116_00835"/>
<evidence type="ECO:0000313" key="1">
    <source>
        <dbReference type="EMBL" id="QGY00611.1"/>
    </source>
</evidence>
<gene>
    <name evidence="1" type="ORF">MMSR116_00835</name>
</gene>
<evidence type="ECO:0000313" key="2">
    <source>
        <dbReference type="Proteomes" id="UP000012488"/>
    </source>
</evidence>
<dbReference type="AlphaFoldDB" id="A0A6B9F954"/>
<dbReference type="EMBL" id="CP043538">
    <property type="protein sequence ID" value="QGY00611.1"/>
    <property type="molecule type" value="Genomic_DNA"/>
</dbReference>
<reference evidence="1 2" key="2">
    <citation type="journal article" date="2013" name="Genome Announc.">
        <title>Draft Genome Sequence of Methylobacterium mesophilicum Strain SR1.6/6, Isolated from Citrus sinensis.</title>
        <authorList>
            <person name="Marinho Almeida D."/>
            <person name="Dini-Andreote F."/>
            <person name="Camargo Neves A.A."/>
            <person name="Juca Ramos R.T."/>
            <person name="Andreote F.D."/>
            <person name="Carneiro A.R."/>
            <person name="Oliveira de Souza Lima A."/>
            <person name="Caracciolo Gomes de Sa P.H."/>
            <person name="Ribeiro Barbosa M.S."/>
            <person name="Araujo W.L."/>
            <person name="Silva A."/>
        </authorList>
    </citation>
    <scope>NUCLEOTIDE SEQUENCE [LARGE SCALE GENOMIC DNA]</scope>
    <source>
        <strain evidence="1 2">SR1.6/6</strain>
    </source>
</reference>
<sequence length="293" mass="33531">MPTFAEVHLRTDDRIKDYLEYPRKNYKQVACRDAIDELQRSNAYALYANNAYSRIAFAEIALKHVAAEPGIVYGPRCFVTISPARFAFSLADRGMLDPENRSIMRRLSEAAHFKIHHLQQVARQAFGDLPFIGMVEVALFPSWTSSGWAVFDSASWHCHLLAWGATHEELNGTLRPLRERHTSIKEGVTSVHIQAVPDDDLVRQFVYALKAPQKVYRTAFLRTVSRDQALTGFDTRAWRIKKDWLRTGQRVRLLDIMVGRTLDGLLFGNREGTTLARAIRDEALKPFRACEQR</sequence>
<accession>A0A6B9F954</accession>
<reference evidence="1 2" key="1">
    <citation type="journal article" date="2012" name="Genet. Mol. Biol.">
        <title>Analysis of 16S rRNA and mxaF genes revealing insights into Methylobacterium niche-specific plant association.</title>
        <authorList>
            <person name="Dourado M.N."/>
            <person name="Andreote F.D."/>
            <person name="Dini-Andreote F."/>
            <person name="Conti R."/>
            <person name="Araujo J.M."/>
            <person name="Araujo W.L."/>
        </authorList>
    </citation>
    <scope>NUCLEOTIDE SEQUENCE [LARGE SCALE GENOMIC DNA]</scope>
    <source>
        <strain evidence="1 2">SR1.6/6</strain>
    </source>
</reference>
<dbReference type="Proteomes" id="UP000012488">
    <property type="component" value="Chromosome"/>
</dbReference>
<name>A0A6B9F954_9HYPH</name>